<dbReference type="Proteomes" id="UP000425960">
    <property type="component" value="Chromosome"/>
</dbReference>
<accession>A0A5K7ZFM1</accession>
<evidence type="ECO:0000256" key="1">
    <source>
        <dbReference type="SAM" id="MobiDB-lite"/>
    </source>
</evidence>
<evidence type="ECO:0000313" key="2">
    <source>
        <dbReference type="EMBL" id="BBO80958.1"/>
    </source>
</evidence>
<protein>
    <submittedName>
        <fullName evidence="2">Uncharacterized protein</fullName>
    </submittedName>
</protein>
<name>A0A5K7ZFM1_9BACT</name>
<organism evidence="2 3">
    <name type="scientific">Desulfosarcina ovata subsp. sediminis</name>
    <dbReference type="NCBI Taxonomy" id="885957"/>
    <lineage>
        <taxon>Bacteria</taxon>
        <taxon>Pseudomonadati</taxon>
        <taxon>Thermodesulfobacteriota</taxon>
        <taxon>Desulfobacteria</taxon>
        <taxon>Desulfobacterales</taxon>
        <taxon>Desulfosarcinaceae</taxon>
        <taxon>Desulfosarcina</taxon>
    </lineage>
</organism>
<dbReference type="EMBL" id="AP021876">
    <property type="protein sequence ID" value="BBO80958.1"/>
    <property type="molecule type" value="Genomic_DNA"/>
</dbReference>
<proteinExistence type="predicted"/>
<gene>
    <name evidence="2" type="ORF">DSCO28_15240</name>
</gene>
<dbReference type="KEGG" id="dov:DSCO28_15240"/>
<evidence type="ECO:0000313" key="3">
    <source>
        <dbReference type="Proteomes" id="UP000425960"/>
    </source>
</evidence>
<feature type="region of interest" description="Disordered" evidence="1">
    <location>
        <begin position="1"/>
        <end position="21"/>
    </location>
</feature>
<sequence>MSHENFLKEVGGEHYRHQDGNKTTLQSMRNLFFEKRNFTLHQGSDDNLVVTILDSSGNEFEQRTADMLSQRMAQGKNKVLWWGNRGIVLKFKNQYKPAKVSGQQT</sequence>
<reference evidence="2 3" key="1">
    <citation type="submission" date="2019-11" db="EMBL/GenBank/DDBJ databases">
        <title>Comparative genomics of hydrocarbon-degrading Desulfosarcina strains.</title>
        <authorList>
            <person name="Watanabe M."/>
            <person name="Kojima H."/>
            <person name="Fukui M."/>
        </authorList>
    </citation>
    <scope>NUCLEOTIDE SEQUENCE [LARGE SCALE GENOMIC DNA]</scope>
    <source>
        <strain evidence="2 3">28bB2T</strain>
    </source>
</reference>
<dbReference type="RefSeq" id="WP_155321773.1">
    <property type="nucleotide sequence ID" value="NZ_AP021876.1"/>
</dbReference>
<feature type="compositionally biased region" description="Basic and acidic residues" evidence="1">
    <location>
        <begin position="1"/>
        <end position="20"/>
    </location>
</feature>
<dbReference type="AlphaFoldDB" id="A0A5K7ZFM1"/>